<dbReference type="Pfam" id="PF00550">
    <property type="entry name" value="PP-binding"/>
    <property type="match status" value="1"/>
</dbReference>
<evidence type="ECO:0000256" key="5">
    <source>
        <dbReference type="SAM" id="MobiDB-lite"/>
    </source>
</evidence>
<dbReference type="InterPro" id="IPR036291">
    <property type="entry name" value="NAD(P)-bd_dom_sf"/>
</dbReference>
<keyword evidence="4" id="KW-0436">Ligase</keyword>
<sequence length="1388" mass="145937">MTAPHRPAPSLPDLLDLAARRHPERPALTDGDRSLDHRGLRAAALRTAAALERMGVRRGDRVALAGPRDARLPALLHGTLWAGAAAVLVDPGWSGADLARRLDAAGVRYALAAEEGAGIPGARRVEVLDPFRAGPGTVPAVRPAAAPRDTAYLSFTSGSSGEPKPVAVTHANAVHYARALRRRLGLTRADAPRLAHVTTLAADLGHTAWLLALATGGSVHVVPDGLARDPRAFWPCLARHGTRWLKTTPSHLAVLLEGRPADAPPLDTLILGGEALPRALAADLLERGVAHRVVNHYGPTETTVGATCFTAREAAGLPADESTVPIGTPIGDAVLRLVGPDGNTVAGTGEGELLIGGSGVAAGYLGLPRETAERFVRIDGGRVYRTGDVCRRRPDGNLVFVGRTDRQVKVRGFRVDPDGVERVAEACPGVARCAVVVRTTPDGPRLAAAVRLSPGGDPEAVRALLRERLPDHAVPAPLVALPELPTTPNGKLDRDRIAAEIDRVLGSRARETGPRAPEPEAPEPEGPGTADAIARLWAAALGVPAMAPDADVLALGGDSILAMRTVSLLRRLGRRARFEDFYRYPTPAGLARASRPGEAAASPGAGRGSRTRRPSGAAAPAQRWLLGTPLSDPRHWNQSVLLRCGRRVVPEALTAAVQAVLHRHEALRRPIGPAGPGAPRAADGPGAVGFSPLPDDPADAPAAIHGVCTELHRSLDPGSGRLLRVHLFRGGPGSDDRLAVIAHHLVVDGVSWRILLDDLAHAYRRALVGTPDTAPAGDFYRWAARAPQAGPRPAPAPAPAPRDGARPRALVWSLPPDATTALSRAGGRRLEALLLGAFARALGHRCGPGGTDVEVEAHGRDTTAAGDPFLDTVGWFTAVRRVRLPGTASPRDVERALAAAPEIPLDAPGERPATGFNFLGAFRPPREPSLRWSAAPEQAGVARCDDGDTLQDLRLTARVVDGRLVADLVYAHPRVADSEAGQIVARFGAEVAAAAGAEPPAAVRVPASTSGQPLLAGAPPEPRTRVSREPVRVLLTGATGYIGGHLLTELLDRGARVTCLVRASTDAEAVRRVGGGTGAVEAVRGDITREGLGMDEAAVRRAGRAHAVVHAAADVRLVAPPAELENANTAAVRRLVDWMDRHAPGARLHHLSTLAVSGTAAGGPRTFGEADLWIGQEFRTPYERAKFAAEEVLRSWAASGRPCHVHRSGHVAAHSRTGAFQANIADNRVYQLVRGYVLSGAAPRRPDDSFAFSYVDTVAAAIASLALHPHTAPGVYHVENPHTVAHDDLVRWINACGHPVALGDDAAFAAALERAERLHPTEIGLAAAWSRLGERNVTVDSAYTVSVLRRHGIAFAPPTRRWWAAALAWASDAGFLPPVPVPRESVTQ</sequence>
<dbReference type="InterPro" id="IPR000873">
    <property type="entry name" value="AMP-dep_synth/lig_dom"/>
</dbReference>
<feature type="region of interest" description="Disordered" evidence="5">
    <location>
        <begin position="786"/>
        <end position="806"/>
    </location>
</feature>
<evidence type="ECO:0000256" key="1">
    <source>
        <dbReference type="ARBA" id="ARBA00001957"/>
    </source>
</evidence>
<dbReference type="RefSeq" id="WP_260697135.1">
    <property type="nucleotide sequence ID" value="NZ_CP074133.1"/>
</dbReference>
<reference evidence="7 8" key="1">
    <citation type="submission" date="2021-05" db="EMBL/GenBank/DDBJ databases">
        <title>Direct Submission.</title>
        <authorList>
            <person name="Li K."/>
            <person name="Gao J."/>
        </authorList>
    </citation>
    <scope>NUCLEOTIDE SEQUENCE [LARGE SCALE GENOMIC DNA]</scope>
    <source>
        <strain evidence="7 8">Mg02</strain>
    </source>
</reference>
<evidence type="ECO:0000256" key="4">
    <source>
        <dbReference type="ARBA" id="ARBA00022598"/>
    </source>
</evidence>
<dbReference type="SUPFAM" id="SSF47336">
    <property type="entry name" value="ACP-like"/>
    <property type="match status" value="1"/>
</dbReference>
<name>A0ABX8BGM2_9ACTN</name>
<evidence type="ECO:0000256" key="3">
    <source>
        <dbReference type="ARBA" id="ARBA00022553"/>
    </source>
</evidence>
<gene>
    <name evidence="7" type="ORF">KGD84_16505</name>
</gene>
<keyword evidence="2" id="KW-0596">Phosphopantetheine</keyword>
<protein>
    <submittedName>
        <fullName evidence="7">AMP-binding protein</fullName>
    </submittedName>
</protein>
<dbReference type="CDD" id="cd05930">
    <property type="entry name" value="A_NRPS"/>
    <property type="match status" value="1"/>
</dbReference>
<keyword evidence="3" id="KW-0597">Phosphoprotein</keyword>
<evidence type="ECO:0000256" key="2">
    <source>
        <dbReference type="ARBA" id="ARBA00022450"/>
    </source>
</evidence>
<dbReference type="Gene3D" id="3.30.559.30">
    <property type="entry name" value="Nonribosomal peptide synthetase, condensation domain"/>
    <property type="match status" value="1"/>
</dbReference>
<dbReference type="Gene3D" id="3.30.300.30">
    <property type="match status" value="1"/>
</dbReference>
<dbReference type="InterPro" id="IPR013120">
    <property type="entry name" value="FAR_NAD-bd"/>
</dbReference>
<feature type="region of interest" description="Disordered" evidence="5">
    <location>
        <begin position="504"/>
        <end position="529"/>
    </location>
</feature>
<dbReference type="Gene3D" id="3.40.50.720">
    <property type="entry name" value="NAD(P)-binding Rossmann-like Domain"/>
    <property type="match status" value="1"/>
</dbReference>
<dbReference type="InterPro" id="IPR006162">
    <property type="entry name" value="Ppantetheine_attach_site"/>
</dbReference>
<dbReference type="Pfam" id="PF00501">
    <property type="entry name" value="AMP-binding"/>
    <property type="match status" value="1"/>
</dbReference>
<feature type="region of interest" description="Disordered" evidence="5">
    <location>
        <begin position="1004"/>
        <end position="1025"/>
    </location>
</feature>
<feature type="domain" description="Carrier" evidence="6">
    <location>
        <begin position="524"/>
        <end position="598"/>
    </location>
</feature>
<dbReference type="PANTHER" id="PTHR45527:SF1">
    <property type="entry name" value="FATTY ACID SYNTHASE"/>
    <property type="match status" value="1"/>
</dbReference>
<dbReference type="PANTHER" id="PTHR45527">
    <property type="entry name" value="NONRIBOSOMAL PEPTIDE SYNTHETASE"/>
    <property type="match status" value="1"/>
</dbReference>
<dbReference type="Gene3D" id="1.10.1200.10">
    <property type="entry name" value="ACP-like"/>
    <property type="match status" value="1"/>
</dbReference>
<feature type="region of interest" description="Disordered" evidence="5">
    <location>
        <begin position="589"/>
        <end position="621"/>
    </location>
</feature>
<organism evidence="7 8">
    <name type="scientific">Nocardiopsis changdeensis</name>
    <dbReference type="NCBI Taxonomy" id="2831969"/>
    <lineage>
        <taxon>Bacteria</taxon>
        <taxon>Bacillati</taxon>
        <taxon>Actinomycetota</taxon>
        <taxon>Actinomycetes</taxon>
        <taxon>Streptosporangiales</taxon>
        <taxon>Nocardiopsidaceae</taxon>
        <taxon>Nocardiopsis</taxon>
    </lineage>
</organism>
<dbReference type="InterPro" id="IPR020845">
    <property type="entry name" value="AMP-binding_CS"/>
</dbReference>
<dbReference type="SUPFAM" id="SSF52777">
    <property type="entry name" value="CoA-dependent acyltransferases"/>
    <property type="match status" value="2"/>
</dbReference>
<dbReference type="PROSITE" id="PS00012">
    <property type="entry name" value="PHOSPHOPANTETHEINE"/>
    <property type="match status" value="1"/>
</dbReference>
<proteinExistence type="predicted"/>
<dbReference type="PROSITE" id="PS00455">
    <property type="entry name" value="AMP_BINDING"/>
    <property type="match status" value="1"/>
</dbReference>
<dbReference type="SUPFAM" id="SSF51735">
    <property type="entry name" value="NAD(P)-binding Rossmann-fold domains"/>
    <property type="match status" value="1"/>
</dbReference>
<dbReference type="InterPro" id="IPR009081">
    <property type="entry name" value="PP-bd_ACP"/>
</dbReference>
<keyword evidence="8" id="KW-1185">Reference proteome</keyword>
<dbReference type="Gene3D" id="3.30.559.10">
    <property type="entry name" value="Chloramphenicol acetyltransferase-like domain"/>
    <property type="match status" value="1"/>
</dbReference>
<dbReference type="InterPro" id="IPR036736">
    <property type="entry name" value="ACP-like_sf"/>
</dbReference>
<dbReference type="EMBL" id="CP074133">
    <property type="protein sequence ID" value="QUX20152.1"/>
    <property type="molecule type" value="Genomic_DNA"/>
</dbReference>
<feature type="compositionally biased region" description="Basic and acidic residues" evidence="5">
    <location>
        <begin position="504"/>
        <end position="513"/>
    </location>
</feature>
<dbReference type="InterPro" id="IPR025110">
    <property type="entry name" value="AMP-bd_C"/>
</dbReference>
<dbReference type="InterPro" id="IPR023213">
    <property type="entry name" value="CAT-like_dom_sf"/>
</dbReference>
<dbReference type="InterPro" id="IPR042099">
    <property type="entry name" value="ANL_N_sf"/>
</dbReference>
<evidence type="ECO:0000259" key="6">
    <source>
        <dbReference type="PROSITE" id="PS50075"/>
    </source>
</evidence>
<evidence type="ECO:0000313" key="8">
    <source>
        <dbReference type="Proteomes" id="UP000676079"/>
    </source>
</evidence>
<accession>A0ABX8BGM2</accession>
<comment type="cofactor">
    <cofactor evidence="1">
        <name>pantetheine 4'-phosphate</name>
        <dbReference type="ChEBI" id="CHEBI:47942"/>
    </cofactor>
</comment>
<dbReference type="Gene3D" id="3.40.50.12780">
    <property type="entry name" value="N-terminal domain of ligase-like"/>
    <property type="match status" value="1"/>
</dbReference>
<dbReference type="SUPFAM" id="SSF56801">
    <property type="entry name" value="Acetyl-CoA synthetase-like"/>
    <property type="match status" value="1"/>
</dbReference>
<feature type="compositionally biased region" description="Low complexity" evidence="5">
    <location>
        <begin position="591"/>
        <end position="604"/>
    </location>
</feature>
<dbReference type="PROSITE" id="PS50075">
    <property type="entry name" value="CARRIER"/>
    <property type="match status" value="1"/>
</dbReference>
<feature type="compositionally biased region" description="Pro residues" evidence="5">
    <location>
        <begin position="790"/>
        <end position="800"/>
    </location>
</feature>
<dbReference type="InterPro" id="IPR045851">
    <property type="entry name" value="AMP-bd_C_sf"/>
</dbReference>
<dbReference type="Pfam" id="PF13193">
    <property type="entry name" value="AMP-binding_C"/>
    <property type="match status" value="1"/>
</dbReference>
<dbReference type="Proteomes" id="UP000676079">
    <property type="component" value="Chromosome"/>
</dbReference>
<dbReference type="Pfam" id="PF07993">
    <property type="entry name" value="NAD_binding_4"/>
    <property type="match status" value="1"/>
</dbReference>
<evidence type="ECO:0000313" key="7">
    <source>
        <dbReference type="EMBL" id="QUX20152.1"/>
    </source>
</evidence>
<dbReference type="InterPro" id="IPR001242">
    <property type="entry name" value="Condensation_dom"/>
</dbReference>
<dbReference type="Pfam" id="PF00668">
    <property type="entry name" value="Condensation"/>
    <property type="match status" value="1"/>
</dbReference>